<proteinExistence type="predicted"/>
<dbReference type="EMBL" id="LCBN01000045">
    <property type="protein sequence ID" value="KKS12675.1"/>
    <property type="molecule type" value="Genomic_DNA"/>
</dbReference>
<name>A0A0G0WIH8_9BACT</name>
<protein>
    <submittedName>
        <fullName evidence="1">Uncharacterized protein</fullName>
    </submittedName>
</protein>
<comment type="caution">
    <text evidence="1">The sequence shown here is derived from an EMBL/GenBank/DDBJ whole genome shotgun (WGS) entry which is preliminary data.</text>
</comment>
<sequence length="68" mass="7853">MAKSDDLTQIKELLEVVKHKVERQEIFLDATAANVRFIKDQQSVMNKKMDGMKQTLDAHDLKVPHFAE</sequence>
<evidence type="ECO:0000313" key="1">
    <source>
        <dbReference type="EMBL" id="KKS12675.1"/>
    </source>
</evidence>
<dbReference type="AlphaFoldDB" id="A0A0G0WIH8"/>
<evidence type="ECO:0000313" key="2">
    <source>
        <dbReference type="Proteomes" id="UP000034753"/>
    </source>
</evidence>
<organism evidence="1 2">
    <name type="scientific">Candidatus Daviesbacteria bacterium GW2011_GWB1_41_5</name>
    <dbReference type="NCBI Taxonomy" id="1618429"/>
    <lineage>
        <taxon>Bacteria</taxon>
        <taxon>Candidatus Daviesiibacteriota</taxon>
    </lineage>
</organism>
<accession>A0A0G0WIH8</accession>
<dbReference type="Proteomes" id="UP000034753">
    <property type="component" value="Unassembled WGS sequence"/>
</dbReference>
<reference evidence="1 2" key="1">
    <citation type="journal article" date="2015" name="Nature">
        <title>rRNA introns, odd ribosomes, and small enigmatic genomes across a large radiation of phyla.</title>
        <authorList>
            <person name="Brown C.T."/>
            <person name="Hug L.A."/>
            <person name="Thomas B.C."/>
            <person name="Sharon I."/>
            <person name="Castelle C.J."/>
            <person name="Singh A."/>
            <person name="Wilkins M.J."/>
            <person name="Williams K.H."/>
            <person name="Banfield J.F."/>
        </authorList>
    </citation>
    <scope>NUCLEOTIDE SEQUENCE [LARGE SCALE GENOMIC DNA]</scope>
</reference>
<gene>
    <name evidence="1" type="ORF">UU67_C0045G0005</name>
</gene>